<comment type="similarity">
    <text evidence="1">Belongs to the class-II aminoacyl-tRNA synthetase family.</text>
</comment>
<keyword evidence="6" id="KW-0547">Nucleotide-binding</keyword>
<organism evidence="12">
    <name type="scientific">marine sediment metagenome</name>
    <dbReference type="NCBI Taxonomy" id="412755"/>
    <lineage>
        <taxon>unclassified sequences</taxon>
        <taxon>metagenomes</taxon>
        <taxon>ecological metagenomes</taxon>
    </lineage>
</organism>
<protein>
    <recommendedName>
        <fullName evidence="3">Alanine--tRNA ligase</fullName>
        <ecNumber evidence="2">6.1.1.7</ecNumber>
    </recommendedName>
</protein>
<evidence type="ECO:0000256" key="4">
    <source>
        <dbReference type="ARBA" id="ARBA00022555"/>
    </source>
</evidence>
<dbReference type="Pfam" id="PF02272">
    <property type="entry name" value="DHHA1"/>
    <property type="match status" value="1"/>
</dbReference>
<proteinExistence type="inferred from homology"/>
<dbReference type="GO" id="GO:0005524">
    <property type="term" value="F:ATP binding"/>
    <property type="evidence" value="ECO:0007669"/>
    <property type="project" value="UniProtKB-KW"/>
</dbReference>
<dbReference type="AlphaFoldDB" id="X0SW13"/>
<evidence type="ECO:0000256" key="7">
    <source>
        <dbReference type="ARBA" id="ARBA00022840"/>
    </source>
</evidence>
<dbReference type="EC" id="6.1.1.7" evidence="2"/>
<evidence type="ECO:0000256" key="10">
    <source>
        <dbReference type="ARBA" id="ARBA00023146"/>
    </source>
</evidence>
<evidence type="ECO:0000256" key="1">
    <source>
        <dbReference type="ARBA" id="ARBA00008226"/>
    </source>
</evidence>
<keyword evidence="8" id="KW-0694">RNA-binding</keyword>
<dbReference type="GO" id="GO:0006412">
    <property type="term" value="P:translation"/>
    <property type="evidence" value="ECO:0007669"/>
    <property type="project" value="UniProtKB-KW"/>
</dbReference>
<name>X0SW13_9ZZZZ</name>
<dbReference type="Gene3D" id="6.10.250.550">
    <property type="match status" value="1"/>
</dbReference>
<evidence type="ECO:0000256" key="6">
    <source>
        <dbReference type="ARBA" id="ARBA00022741"/>
    </source>
</evidence>
<dbReference type="EMBL" id="BARS01002460">
    <property type="protein sequence ID" value="GAF85388.1"/>
    <property type="molecule type" value="Genomic_DNA"/>
</dbReference>
<evidence type="ECO:0000256" key="3">
    <source>
        <dbReference type="ARBA" id="ARBA00017959"/>
    </source>
</evidence>
<evidence type="ECO:0000256" key="9">
    <source>
        <dbReference type="ARBA" id="ARBA00022917"/>
    </source>
</evidence>
<keyword evidence="4" id="KW-0820">tRNA-binding</keyword>
<sequence>QKEMNNLKTISGLLKTIPDNVVTRVEHFIGDQREKDREIGLLKSKLLRKQSEDLINTAKEINGVNVISQEVAAGNPKDLREFGDHLKDKLKSGIIVLGAKGDGKVFLLCRITPDLTNRFNAGKIIKDLSVFVGGKGGGRKDMAEGGGAKVSELKNALSKAFDMIGGI</sequence>
<dbReference type="FunFam" id="3.10.310.40:FF:000001">
    <property type="entry name" value="Alanine--tRNA ligase"/>
    <property type="match status" value="1"/>
</dbReference>
<keyword evidence="10" id="KW-0030">Aminoacyl-tRNA synthetase</keyword>
<dbReference type="Gene3D" id="3.10.310.40">
    <property type="match status" value="1"/>
</dbReference>
<dbReference type="InterPro" id="IPR003156">
    <property type="entry name" value="DHHA1_dom"/>
</dbReference>
<comment type="caution">
    <text evidence="12">The sequence shown here is derived from an EMBL/GenBank/DDBJ whole genome shotgun (WGS) entry which is preliminary data.</text>
</comment>
<dbReference type="GO" id="GO:0000049">
    <property type="term" value="F:tRNA binding"/>
    <property type="evidence" value="ECO:0007669"/>
    <property type="project" value="UniProtKB-KW"/>
</dbReference>
<evidence type="ECO:0000256" key="5">
    <source>
        <dbReference type="ARBA" id="ARBA00022598"/>
    </source>
</evidence>
<gene>
    <name evidence="12" type="ORF">S01H1_04682</name>
</gene>
<evidence type="ECO:0000313" key="12">
    <source>
        <dbReference type="EMBL" id="GAF85388.1"/>
    </source>
</evidence>
<evidence type="ECO:0000256" key="2">
    <source>
        <dbReference type="ARBA" id="ARBA00013168"/>
    </source>
</evidence>
<reference evidence="12" key="1">
    <citation type="journal article" date="2014" name="Front. Microbiol.">
        <title>High frequency of phylogenetically diverse reductive dehalogenase-homologous genes in deep subseafloor sedimentary metagenomes.</title>
        <authorList>
            <person name="Kawai M."/>
            <person name="Futagami T."/>
            <person name="Toyoda A."/>
            <person name="Takaki Y."/>
            <person name="Nishi S."/>
            <person name="Hori S."/>
            <person name="Arai W."/>
            <person name="Tsubouchi T."/>
            <person name="Morono Y."/>
            <person name="Uchiyama I."/>
            <person name="Ito T."/>
            <person name="Fujiyama A."/>
            <person name="Inagaki F."/>
            <person name="Takami H."/>
        </authorList>
    </citation>
    <scope>NUCLEOTIDE SEQUENCE</scope>
    <source>
        <strain evidence="12">Expedition CK06-06</strain>
    </source>
</reference>
<keyword evidence="5" id="KW-0436">Ligase</keyword>
<dbReference type="GO" id="GO:0004813">
    <property type="term" value="F:alanine-tRNA ligase activity"/>
    <property type="evidence" value="ECO:0007669"/>
    <property type="project" value="UniProtKB-EC"/>
</dbReference>
<keyword evidence="9" id="KW-0648">Protein biosynthesis</keyword>
<accession>X0SW13</accession>
<evidence type="ECO:0000256" key="8">
    <source>
        <dbReference type="ARBA" id="ARBA00022884"/>
    </source>
</evidence>
<feature type="non-terminal residue" evidence="12">
    <location>
        <position position="1"/>
    </location>
</feature>
<evidence type="ECO:0000259" key="11">
    <source>
        <dbReference type="Pfam" id="PF02272"/>
    </source>
</evidence>
<keyword evidence="7" id="KW-0067">ATP-binding</keyword>
<feature type="domain" description="DHHA1" evidence="11">
    <location>
        <begin position="64"/>
        <end position="162"/>
    </location>
</feature>